<reference evidence="5" key="1">
    <citation type="journal article" date="2021" name="Environ. Microbiol.">
        <title>Genomic characterization of three novel Desulfobacterota classes expand the metabolic and phylogenetic diversity of the phylum.</title>
        <authorList>
            <person name="Murphy C.L."/>
            <person name="Biggerstaff J."/>
            <person name="Eichhorn A."/>
            <person name="Ewing E."/>
            <person name="Shahan R."/>
            <person name="Soriano D."/>
            <person name="Stewart S."/>
            <person name="VanMol K."/>
            <person name="Walker R."/>
            <person name="Walters P."/>
            <person name="Elshahed M.S."/>
            <person name="Youssef N.H."/>
        </authorList>
    </citation>
    <scope>NUCLEOTIDE SEQUENCE</scope>
    <source>
        <strain evidence="5">Zod_Metabat.24</strain>
    </source>
</reference>
<evidence type="ECO:0000256" key="3">
    <source>
        <dbReference type="ARBA" id="ARBA00022723"/>
    </source>
</evidence>
<dbReference type="GO" id="GO:0046872">
    <property type="term" value="F:metal ion binding"/>
    <property type="evidence" value="ECO:0007669"/>
    <property type="project" value="UniProtKB-KW"/>
</dbReference>
<reference evidence="5" key="2">
    <citation type="submission" date="2021-01" db="EMBL/GenBank/DDBJ databases">
        <authorList>
            <person name="Hahn C.R."/>
            <person name="Youssef N.H."/>
            <person name="Elshahed M."/>
        </authorList>
    </citation>
    <scope>NUCLEOTIDE SEQUENCE</scope>
    <source>
        <strain evidence="5">Zod_Metabat.24</strain>
    </source>
</reference>
<dbReference type="PANTHER" id="PTHR13799:SF14">
    <property type="entry name" value="GTP CYCLOHYDROLASE 1 TYPE 2 HOMOLOG"/>
    <property type="match status" value="1"/>
</dbReference>
<dbReference type="EMBL" id="JAFGIX010000004">
    <property type="protein sequence ID" value="MBN1571765.1"/>
    <property type="molecule type" value="Genomic_DNA"/>
</dbReference>
<dbReference type="Gene3D" id="3.40.1390.30">
    <property type="entry name" value="NIF3 (NGG1p interacting factor 3)-like"/>
    <property type="match status" value="2"/>
</dbReference>
<comment type="caution">
    <text evidence="5">The sequence shown here is derived from an EMBL/GenBank/DDBJ whole genome shotgun (WGS) entry which is preliminary data.</text>
</comment>
<feature type="binding site" evidence="4">
    <location>
        <position position="105"/>
    </location>
    <ligand>
        <name>a divalent metal cation</name>
        <dbReference type="ChEBI" id="CHEBI:60240"/>
        <label>1</label>
    </ligand>
</feature>
<proteinExistence type="inferred from homology"/>
<feature type="binding site" evidence="4">
    <location>
        <position position="67"/>
    </location>
    <ligand>
        <name>a divalent metal cation</name>
        <dbReference type="ChEBI" id="CHEBI:60240"/>
        <label>1</label>
    </ligand>
</feature>
<evidence type="ECO:0000256" key="4">
    <source>
        <dbReference type="PIRSR" id="PIRSR602678-1"/>
    </source>
</evidence>
<evidence type="ECO:0000256" key="1">
    <source>
        <dbReference type="ARBA" id="ARBA00006964"/>
    </source>
</evidence>
<organism evidence="5 6">
    <name type="scientific">Candidatus Zymogenus saltonus</name>
    <dbReference type="NCBI Taxonomy" id="2844893"/>
    <lineage>
        <taxon>Bacteria</taxon>
        <taxon>Deltaproteobacteria</taxon>
        <taxon>Candidatus Zymogenia</taxon>
        <taxon>Candidatus Zymogeniales</taxon>
        <taxon>Candidatus Zymogenaceae</taxon>
        <taxon>Candidatus Zymogenus</taxon>
    </lineage>
</organism>
<accession>A0A9D8K9B3</accession>
<sequence length="276" mass="29665">MISKVKDIIEIVEEIAPQSESEKWDNPGLQVGDMNADVRCVAVALDPVIESVSKSIDKEADLLVTHHPLIFPNISLIETNRGVGKIIRLAIDNSLTIYSAHTNFDRSPNGTNLVLSEALGLIEVGPILKVEGPMSKEDFSVAVGRLPETVSLRDFAASVKDKLNSPCVRIVGDKNMKVARVAVCGGSGGDFIKRIAEAGVDAFVTGEVKYHDALLVKDMAEDGSSSMGLIEAGHFHTEEVAVSRLANIISEGASKRGFKIDVLAIEGKDPFSYIHC</sequence>
<evidence type="ECO:0000313" key="5">
    <source>
        <dbReference type="EMBL" id="MBN1571765.1"/>
    </source>
</evidence>
<dbReference type="NCBIfam" id="TIGR00486">
    <property type="entry name" value="YbgI_SA1388"/>
    <property type="match status" value="1"/>
</dbReference>
<protein>
    <recommendedName>
        <fullName evidence="2">GTP cyclohydrolase 1 type 2 homolog</fullName>
    </recommendedName>
</protein>
<feature type="binding site" evidence="4">
    <location>
        <position position="234"/>
    </location>
    <ligand>
        <name>a divalent metal cation</name>
        <dbReference type="ChEBI" id="CHEBI:60240"/>
        <label>1</label>
    </ligand>
</feature>
<dbReference type="InterPro" id="IPR036069">
    <property type="entry name" value="DUF34/NIF3_sf"/>
</dbReference>
<feature type="binding site" evidence="4">
    <location>
        <position position="66"/>
    </location>
    <ligand>
        <name>a divalent metal cation</name>
        <dbReference type="ChEBI" id="CHEBI:60240"/>
        <label>1</label>
    </ligand>
</feature>
<dbReference type="PANTHER" id="PTHR13799">
    <property type="entry name" value="NGG1 INTERACTING FACTOR 3"/>
    <property type="match status" value="1"/>
</dbReference>
<evidence type="ECO:0000256" key="2">
    <source>
        <dbReference type="ARBA" id="ARBA00022112"/>
    </source>
</evidence>
<feature type="binding site" evidence="4">
    <location>
        <position position="238"/>
    </location>
    <ligand>
        <name>a divalent metal cation</name>
        <dbReference type="ChEBI" id="CHEBI:60240"/>
        <label>1</label>
    </ligand>
</feature>
<dbReference type="InterPro" id="IPR002678">
    <property type="entry name" value="DUF34/NIF3"/>
</dbReference>
<comment type="similarity">
    <text evidence="1">Belongs to the GTP cyclohydrolase I type 2/NIF3 family.</text>
</comment>
<evidence type="ECO:0000313" key="6">
    <source>
        <dbReference type="Proteomes" id="UP000809273"/>
    </source>
</evidence>
<dbReference type="SUPFAM" id="SSF102705">
    <property type="entry name" value="NIF3 (NGG1p interacting factor 3)-like"/>
    <property type="match status" value="1"/>
</dbReference>
<keyword evidence="3 4" id="KW-0479">Metal-binding</keyword>
<dbReference type="Proteomes" id="UP000809273">
    <property type="component" value="Unassembled WGS sequence"/>
</dbReference>
<dbReference type="AlphaFoldDB" id="A0A9D8K9B3"/>
<dbReference type="Pfam" id="PF01784">
    <property type="entry name" value="DUF34_NIF3"/>
    <property type="match status" value="1"/>
</dbReference>
<name>A0A9D8K9B3_9DELT</name>
<dbReference type="FunFam" id="3.40.1390.30:FF:000001">
    <property type="entry name" value="GTP cyclohydrolase 1 type 2"/>
    <property type="match status" value="1"/>
</dbReference>
<dbReference type="GO" id="GO:0005737">
    <property type="term" value="C:cytoplasm"/>
    <property type="evidence" value="ECO:0007669"/>
    <property type="project" value="TreeGrafter"/>
</dbReference>
<gene>
    <name evidence="5" type="ORF">JW984_01065</name>
</gene>